<evidence type="ECO:0000256" key="4">
    <source>
        <dbReference type="ARBA" id="ARBA00022692"/>
    </source>
</evidence>
<evidence type="ECO:0000313" key="9">
    <source>
        <dbReference type="EMBL" id="PID57733.1"/>
    </source>
</evidence>
<keyword evidence="4 7" id="KW-0812">Transmembrane</keyword>
<feature type="transmembrane region" description="Helical" evidence="7">
    <location>
        <begin position="216"/>
        <end position="241"/>
    </location>
</feature>
<gene>
    <name evidence="9" type="ORF">CSB45_05770</name>
</gene>
<dbReference type="Pfam" id="PF00528">
    <property type="entry name" value="BPD_transp_1"/>
    <property type="match status" value="1"/>
</dbReference>
<feature type="transmembrane region" description="Helical" evidence="7">
    <location>
        <begin position="129"/>
        <end position="148"/>
    </location>
</feature>
<evidence type="ECO:0000259" key="8">
    <source>
        <dbReference type="PROSITE" id="PS50928"/>
    </source>
</evidence>
<sequence>MRSCKENRLIKAVEEPEPLDKNRHDMQKILRHIFSWMLGILWALPFVGILMVSIRPETEIVHGWWVFDEFNPSFENYIEVLFRTTIPLVRPLINSFYISLLGTIVPIVIGGFAGYAFARHKVPFKKTLIVILLSLMAIPLQMISVPIFRIMNSLNLLDSFTSVIILDTATAIPWIVFFMMNFVNAQPIAIEESAKIDGASSLQIVTKIVLPQSIPALLSVFTLQFVWCWVDFFLPLIFIYSPEKYVSVQVIPMLRGQFVANWGHLSAASVLVTAVPFLLFMFLQKYYIKGAVGWIVEK</sequence>
<feature type="transmembrane region" description="Helical" evidence="7">
    <location>
        <begin position="261"/>
        <end position="283"/>
    </location>
</feature>
<protein>
    <submittedName>
        <fullName evidence="9">ABC transporter permease</fullName>
    </submittedName>
</protein>
<dbReference type="PROSITE" id="PS50928">
    <property type="entry name" value="ABC_TM1"/>
    <property type="match status" value="1"/>
</dbReference>
<dbReference type="InterPro" id="IPR000515">
    <property type="entry name" value="MetI-like"/>
</dbReference>
<keyword evidence="3" id="KW-1003">Cell membrane</keyword>
<dbReference type="InterPro" id="IPR035906">
    <property type="entry name" value="MetI-like_sf"/>
</dbReference>
<feature type="transmembrane region" description="Helical" evidence="7">
    <location>
        <begin position="160"/>
        <end position="183"/>
    </location>
</feature>
<evidence type="ECO:0000256" key="6">
    <source>
        <dbReference type="ARBA" id="ARBA00023136"/>
    </source>
</evidence>
<name>A0A2G6E6L8_9BACT</name>
<dbReference type="Gene3D" id="1.10.3720.10">
    <property type="entry name" value="MetI-like"/>
    <property type="match status" value="1"/>
</dbReference>
<feature type="transmembrane region" description="Helical" evidence="7">
    <location>
        <begin position="96"/>
        <end position="117"/>
    </location>
</feature>
<evidence type="ECO:0000256" key="2">
    <source>
        <dbReference type="ARBA" id="ARBA00022448"/>
    </source>
</evidence>
<feature type="transmembrane region" description="Helical" evidence="7">
    <location>
        <begin position="33"/>
        <end position="54"/>
    </location>
</feature>
<organism evidence="9 10">
    <name type="scientific">candidate division KSB3 bacterium</name>
    <dbReference type="NCBI Taxonomy" id="2044937"/>
    <lineage>
        <taxon>Bacteria</taxon>
        <taxon>candidate division KSB3</taxon>
    </lineage>
</organism>
<evidence type="ECO:0000256" key="1">
    <source>
        <dbReference type="ARBA" id="ARBA00004651"/>
    </source>
</evidence>
<dbReference type="CDD" id="cd06261">
    <property type="entry name" value="TM_PBP2"/>
    <property type="match status" value="1"/>
</dbReference>
<proteinExistence type="inferred from homology"/>
<keyword evidence="6 7" id="KW-0472">Membrane</keyword>
<dbReference type="PANTHER" id="PTHR43744:SF4">
    <property type="entry name" value="OSMOPROTECTIVE COMPOUNDS UPTAKE PERMEASE PROTEIN GGTD"/>
    <property type="match status" value="1"/>
</dbReference>
<evidence type="ECO:0000256" key="7">
    <source>
        <dbReference type="RuleBase" id="RU363032"/>
    </source>
</evidence>
<evidence type="ECO:0000313" key="10">
    <source>
        <dbReference type="Proteomes" id="UP000229740"/>
    </source>
</evidence>
<evidence type="ECO:0000256" key="5">
    <source>
        <dbReference type="ARBA" id="ARBA00022989"/>
    </source>
</evidence>
<dbReference type="GO" id="GO:0005886">
    <property type="term" value="C:plasma membrane"/>
    <property type="evidence" value="ECO:0007669"/>
    <property type="project" value="UniProtKB-SubCell"/>
</dbReference>
<comment type="caution">
    <text evidence="9">The sequence shown here is derived from an EMBL/GenBank/DDBJ whole genome shotgun (WGS) entry which is preliminary data.</text>
</comment>
<keyword evidence="2 7" id="KW-0813">Transport</keyword>
<dbReference type="Proteomes" id="UP000229740">
    <property type="component" value="Unassembled WGS sequence"/>
</dbReference>
<dbReference type="EMBL" id="PDPS01000025">
    <property type="protein sequence ID" value="PID57733.1"/>
    <property type="molecule type" value="Genomic_DNA"/>
</dbReference>
<dbReference type="AlphaFoldDB" id="A0A2G6E6L8"/>
<comment type="subcellular location">
    <subcellularLocation>
        <location evidence="1 7">Cell membrane</location>
        <topology evidence="1 7">Multi-pass membrane protein</topology>
    </subcellularLocation>
</comment>
<evidence type="ECO:0000256" key="3">
    <source>
        <dbReference type="ARBA" id="ARBA00022475"/>
    </source>
</evidence>
<dbReference type="PANTHER" id="PTHR43744">
    <property type="entry name" value="ABC TRANSPORTER PERMEASE PROTEIN MG189-RELATED-RELATED"/>
    <property type="match status" value="1"/>
</dbReference>
<dbReference type="GO" id="GO:0055085">
    <property type="term" value="P:transmembrane transport"/>
    <property type="evidence" value="ECO:0007669"/>
    <property type="project" value="InterPro"/>
</dbReference>
<dbReference type="SUPFAM" id="SSF161098">
    <property type="entry name" value="MetI-like"/>
    <property type="match status" value="1"/>
</dbReference>
<accession>A0A2G6E6L8</accession>
<feature type="domain" description="ABC transmembrane type-1" evidence="8">
    <location>
        <begin position="92"/>
        <end position="283"/>
    </location>
</feature>
<keyword evidence="5 7" id="KW-1133">Transmembrane helix</keyword>
<reference evidence="9 10" key="1">
    <citation type="submission" date="2017-10" db="EMBL/GenBank/DDBJ databases">
        <title>Novel microbial diversity and functional potential in the marine mammal oral microbiome.</title>
        <authorList>
            <person name="Dudek N.K."/>
            <person name="Sun C.L."/>
            <person name="Burstein D."/>
            <person name="Kantor R.S."/>
            <person name="Aliaga Goltsman D.S."/>
            <person name="Bik E.M."/>
            <person name="Thomas B.C."/>
            <person name="Banfield J.F."/>
            <person name="Relman D.A."/>
        </authorList>
    </citation>
    <scope>NUCLEOTIDE SEQUENCE [LARGE SCALE GENOMIC DNA]</scope>
    <source>
        <strain evidence="9">DOLZORAL124_49_17</strain>
    </source>
</reference>
<comment type="similarity">
    <text evidence="7">Belongs to the binding-protein-dependent transport system permease family.</text>
</comment>